<dbReference type="SUPFAM" id="SSF57850">
    <property type="entry name" value="RING/U-box"/>
    <property type="match status" value="1"/>
</dbReference>
<comment type="catalytic activity">
    <reaction evidence="1">
        <text>S-ubiquitinyl-[E2 ubiquitin-conjugating enzyme]-L-cysteine + [acceptor protein]-L-lysine = [E2 ubiquitin-conjugating enzyme]-L-cysteine + N(6)-ubiquitinyl-[acceptor protein]-L-lysine.</text>
        <dbReference type="EC" id="2.3.2.27"/>
    </reaction>
</comment>
<dbReference type="SMART" id="SM00744">
    <property type="entry name" value="RINGv"/>
    <property type="match status" value="1"/>
</dbReference>
<dbReference type="PANTHER" id="PTHR13145">
    <property type="entry name" value="SSM4 PROTEIN"/>
    <property type="match status" value="1"/>
</dbReference>
<reference evidence="15 16" key="1">
    <citation type="journal article" date="2015" name="Genome Biol.">
        <title>Comparative genomics of Steinernema reveals deeply conserved gene regulatory networks.</title>
        <authorList>
            <person name="Dillman A.R."/>
            <person name="Macchietto M."/>
            <person name="Porter C.F."/>
            <person name="Rogers A."/>
            <person name="Williams B."/>
            <person name="Antoshechkin I."/>
            <person name="Lee M.M."/>
            <person name="Goodwin Z."/>
            <person name="Lu X."/>
            <person name="Lewis E.E."/>
            <person name="Goodrich-Blair H."/>
            <person name="Stock S.P."/>
            <person name="Adams B.J."/>
            <person name="Sternberg P.W."/>
            <person name="Mortazavi A."/>
        </authorList>
    </citation>
    <scope>NUCLEOTIDE SEQUENCE [LARGE SCALE GENOMIC DNA]</scope>
    <source>
        <strain evidence="15 16">ALL</strain>
    </source>
</reference>
<dbReference type="Proteomes" id="UP000298663">
    <property type="component" value="Unassembled WGS sequence"/>
</dbReference>
<evidence type="ECO:0000256" key="9">
    <source>
        <dbReference type="ARBA" id="ARBA00022786"/>
    </source>
</evidence>
<feature type="transmembrane region" description="Helical" evidence="13">
    <location>
        <begin position="426"/>
        <end position="449"/>
    </location>
</feature>
<evidence type="ECO:0000256" key="12">
    <source>
        <dbReference type="ARBA" id="ARBA00023136"/>
    </source>
</evidence>
<keyword evidence="11 13" id="KW-1133">Transmembrane helix</keyword>
<evidence type="ECO:0000313" key="16">
    <source>
        <dbReference type="Proteomes" id="UP000298663"/>
    </source>
</evidence>
<dbReference type="PANTHER" id="PTHR13145:SF0">
    <property type="entry name" value="E3 UBIQUITIN-PROTEIN LIGASE MARCHF6"/>
    <property type="match status" value="1"/>
</dbReference>
<feature type="transmembrane region" description="Helical" evidence="13">
    <location>
        <begin position="461"/>
        <end position="478"/>
    </location>
</feature>
<comment type="caution">
    <text evidence="15">The sequence shown here is derived from an EMBL/GenBank/DDBJ whole genome shotgun (WGS) entry which is preliminary data.</text>
</comment>
<evidence type="ECO:0000256" key="11">
    <source>
        <dbReference type="ARBA" id="ARBA00022989"/>
    </source>
</evidence>
<evidence type="ECO:0000256" key="2">
    <source>
        <dbReference type="ARBA" id="ARBA00004141"/>
    </source>
</evidence>
<evidence type="ECO:0000256" key="5">
    <source>
        <dbReference type="ARBA" id="ARBA00022679"/>
    </source>
</evidence>
<protein>
    <recommendedName>
        <fullName evidence="4">RING-type E3 ubiquitin transferase</fullName>
        <ecNumber evidence="4">2.3.2.27</ecNumber>
    </recommendedName>
</protein>
<evidence type="ECO:0000256" key="13">
    <source>
        <dbReference type="SAM" id="Phobius"/>
    </source>
</evidence>
<evidence type="ECO:0000256" key="10">
    <source>
        <dbReference type="ARBA" id="ARBA00022833"/>
    </source>
</evidence>
<keyword evidence="16" id="KW-1185">Reference proteome</keyword>
<feature type="transmembrane region" description="Helical" evidence="13">
    <location>
        <begin position="168"/>
        <end position="189"/>
    </location>
</feature>
<evidence type="ECO:0000256" key="4">
    <source>
        <dbReference type="ARBA" id="ARBA00012483"/>
    </source>
</evidence>
<comment type="pathway">
    <text evidence="3">Protein modification; protein ubiquitination.</text>
</comment>
<evidence type="ECO:0000313" key="15">
    <source>
        <dbReference type="EMBL" id="TKR61667.1"/>
    </source>
</evidence>
<comment type="subcellular location">
    <subcellularLocation>
        <location evidence="2">Membrane</location>
        <topology evidence="2">Multi-pass membrane protein</topology>
    </subcellularLocation>
</comment>
<accession>A0A4U5LZC5</accession>
<proteinExistence type="predicted"/>
<gene>
    <name evidence="15" type="ORF">L596_028751</name>
</gene>
<keyword evidence="7" id="KW-0479">Metal-binding</keyword>
<dbReference type="Gene3D" id="3.30.40.10">
    <property type="entry name" value="Zinc/RING finger domain, C3HC4 (zinc finger)"/>
    <property type="match status" value="1"/>
</dbReference>
<dbReference type="AlphaFoldDB" id="A0A4U5LZC5"/>
<dbReference type="GO" id="GO:0005789">
    <property type="term" value="C:endoplasmic reticulum membrane"/>
    <property type="evidence" value="ECO:0007669"/>
    <property type="project" value="TreeGrafter"/>
</dbReference>
<reference evidence="15 16" key="2">
    <citation type="journal article" date="2019" name="G3 (Bethesda)">
        <title>Hybrid Assembly of the Genome of the Entomopathogenic Nematode Steinernema carpocapsae Identifies the X-Chromosome.</title>
        <authorList>
            <person name="Serra L."/>
            <person name="Macchietto M."/>
            <person name="Macias-Munoz A."/>
            <person name="McGill C.J."/>
            <person name="Rodriguez I.M."/>
            <person name="Rodriguez B."/>
            <person name="Murad R."/>
            <person name="Mortazavi A."/>
        </authorList>
    </citation>
    <scope>NUCLEOTIDE SEQUENCE [LARGE SCALE GENOMIC DNA]</scope>
    <source>
        <strain evidence="15 16">ALL</strain>
    </source>
</reference>
<keyword evidence="9" id="KW-0833">Ubl conjugation pathway</keyword>
<dbReference type="EMBL" id="AZBU02000011">
    <property type="protein sequence ID" value="TKR61667.1"/>
    <property type="molecule type" value="Genomic_DNA"/>
</dbReference>
<organism evidence="15 16">
    <name type="scientific">Steinernema carpocapsae</name>
    <name type="common">Entomopathogenic nematode</name>
    <dbReference type="NCBI Taxonomy" id="34508"/>
    <lineage>
        <taxon>Eukaryota</taxon>
        <taxon>Metazoa</taxon>
        <taxon>Ecdysozoa</taxon>
        <taxon>Nematoda</taxon>
        <taxon>Chromadorea</taxon>
        <taxon>Rhabditida</taxon>
        <taxon>Tylenchina</taxon>
        <taxon>Panagrolaimomorpha</taxon>
        <taxon>Strongyloidoidea</taxon>
        <taxon>Steinernematidae</taxon>
        <taxon>Steinernema</taxon>
    </lineage>
</organism>
<name>A0A4U5LZC5_STECR</name>
<feature type="transmembrane region" description="Helical" evidence="13">
    <location>
        <begin position="107"/>
        <end position="125"/>
    </location>
</feature>
<dbReference type="GO" id="GO:0061630">
    <property type="term" value="F:ubiquitin protein ligase activity"/>
    <property type="evidence" value="ECO:0007669"/>
    <property type="project" value="UniProtKB-EC"/>
</dbReference>
<feature type="domain" description="RING-CH-type" evidence="14">
    <location>
        <begin position="1"/>
        <end position="60"/>
    </location>
</feature>
<feature type="transmembrane region" description="Helical" evidence="13">
    <location>
        <begin position="367"/>
        <end position="384"/>
    </location>
</feature>
<keyword evidence="10" id="KW-0862">Zinc</keyword>
<feature type="transmembrane region" description="Helical" evidence="13">
    <location>
        <begin position="209"/>
        <end position="232"/>
    </location>
</feature>
<evidence type="ECO:0000256" key="6">
    <source>
        <dbReference type="ARBA" id="ARBA00022692"/>
    </source>
</evidence>
<keyword evidence="8" id="KW-0863">Zinc-finger</keyword>
<evidence type="ECO:0000256" key="3">
    <source>
        <dbReference type="ARBA" id="ARBA00004906"/>
    </source>
</evidence>
<dbReference type="InterPro" id="IPR011016">
    <property type="entry name" value="Znf_RING-CH"/>
</dbReference>
<feature type="transmembrane region" description="Helical" evidence="13">
    <location>
        <begin position="326"/>
        <end position="347"/>
    </location>
</feature>
<feature type="transmembrane region" description="Helical" evidence="13">
    <location>
        <begin position="283"/>
        <end position="305"/>
    </location>
</feature>
<dbReference type="InterPro" id="IPR013083">
    <property type="entry name" value="Znf_RING/FYVE/PHD"/>
</dbReference>
<evidence type="ECO:0000256" key="1">
    <source>
        <dbReference type="ARBA" id="ARBA00000900"/>
    </source>
</evidence>
<feature type="transmembrane region" description="Helical" evidence="13">
    <location>
        <begin position="562"/>
        <end position="579"/>
    </location>
</feature>
<dbReference type="EC" id="2.3.2.27" evidence="4"/>
<dbReference type="Pfam" id="PF12906">
    <property type="entry name" value="RINGv"/>
    <property type="match status" value="1"/>
</dbReference>
<feature type="transmembrane region" description="Helical" evidence="13">
    <location>
        <begin position="536"/>
        <end position="556"/>
    </location>
</feature>
<dbReference type="PROSITE" id="PS51292">
    <property type="entry name" value="ZF_RING_CH"/>
    <property type="match status" value="1"/>
</dbReference>
<keyword evidence="5" id="KW-0808">Transferase</keyword>
<dbReference type="OrthoDB" id="264354at2759"/>
<evidence type="ECO:0000256" key="8">
    <source>
        <dbReference type="ARBA" id="ARBA00022771"/>
    </source>
</evidence>
<dbReference type="GO" id="GO:0036503">
    <property type="term" value="P:ERAD pathway"/>
    <property type="evidence" value="ECO:0007669"/>
    <property type="project" value="TreeGrafter"/>
</dbReference>
<feature type="transmembrane region" description="Helical" evidence="13">
    <location>
        <begin position="78"/>
        <end position="101"/>
    </location>
</feature>
<keyword evidence="12 13" id="KW-0472">Membrane</keyword>
<keyword evidence="6 13" id="KW-0812">Transmembrane</keyword>
<dbReference type="GO" id="GO:0008270">
    <property type="term" value="F:zinc ion binding"/>
    <property type="evidence" value="ECO:0007669"/>
    <property type="project" value="UniProtKB-KW"/>
</dbReference>
<evidence type="ECO:0000259" key="14">
    <source>
        <dbReference type="PROSITE" id="PS51292"/>
    </source>
</evidence>
<sequence length="639" mass="73674">MSEEQAICRICLYPSEELLFHPCKCSGSIKFVHNTCWKRWTENGRSRKKCELCGHEFEFQNVLKTNHKVSWTIYIQSFLKYLFMISSLIATLIFTAVIVHLVKGKTFPEVVVALTAIVGLLGLLFKHVIGYADQFWFSCRLPFVGDVNSSQKITKTTFWDILKYDVSYYIMTAAVAVSLAFCGTLIIKANVQKNRGEFKMPDLWNFTTLWYIEWILPYLPYIVDTSFVFGILTFARSLSGNGPYFISLHNVLLTCFGLTKVVYASVQRFCVGWFVDEISNANALTKTVVHFAIYVTMVVIANILFKELLQETGERESTIPKIIIQQALIFLFTCLSFCSIFLFPLDFASFFSPSNKLNLGPFNVEEGVHFTVIYFFLFFYKILLVELKLIAVRDVYCEAFDRIREYLSEWLERLARPISKYTRETLAIFGPVILLSIPVTFGFWLSLNLGRTLLSYRTDDIFAFLLGFSLLELPFVSLEKTSKTLKVLLRFSQVILPLTLTNSKLTIADVYGFAISFYLLEHFNPDDKVSKKTMNAVSLALFAICCLTVGRLGSLFLALGNILYMYGIQILCVLSPIIFSRSLNYHLHYEINEREVQLINYESKESAFRKWWVLNKHKTLVQLLRSKFRKFQDANDKND</sequence>
<feature type="transmembrane region" description="Helical" evidence="13">
    <location>
        <begin position="244"/>
        <end position="263"/>
    </location>
</feature>
<evidence type="ECO:0000256" key="7">
    <source>
        <dbReference type="ARBA" id="ARBA00022723"/>
    </source>
</evidence>